<dbReference type="GO" id="GO:0005524">
    <property type="term" value="F:ATP binding"/>
    <property type="evidence" value="ECO:0007669"/>
    <property type="project" value="InterPro"/>
</dbReference>
<dbReference type="RefSeq" id="XP_040673535.1">
    <property type="nucleotide sequence ID" value="XM_040808470.1"/>
</dbReference>
<keyword evidence="6" id="KW-0560">Oxidoreductase</keyword>
<dbReference type="Gene3D" id="3.40.50.300">
    <property type="entry name" value="P-loop containing nucleotide triphosphate hydrolases"/>
    <property type="match status" value="1"/>
</dbReference>
<dbReference type="InterPro" id="IPR036291">
    <property type="entry name" value="NAD(P)-bd_dom_sf"/>
</dbReference>
<dbReference type="SUPFAM" id="SSF50129">
    <property type="entry name" value="GroES-like"/>
    <property type="match status" value="1"/>
</dbReference>
<dbReference type="GO" id="GO:0008270">
    <property type="term" value="F:zinc ion binding"/>
    <property type="evidence" value="ECO:0007669"/>
    <property type="project" value="InterPro"/>
</dbReference>
<evidence type="ECO:0000256" key="5">
    <source>
        <dbReference type="ARBA" id="ARBA00022833"/>
    </source>
</evidence>
<dbReference type="SMART" id="SM00829">
    <property type="entry name" value="PKS_ER"/>
    <property type="match status" value="1"/>
</dbReference>
<gene>
    <name evidence="14" type="ORF">ASPVEDRAFT_155547</name>
</gene>
<dbReference type="EMBL" id="KV878138">
    <property type="protein sequence ID" value="OJJ07773.1"/>
    <property type="molecule type" value="Genomic_DNA"/>
</dbReference>
<dbReference type="GO" id="GO:0019569">
    <property type="term" value="P:L-arabinose catabolic process to D-xylulose 5-phosphate"/>
    <property type="evidence" value="ECO:0007669"/>
    <property type="project" value="UniProtKB-UniPathway"/>
</dbReference>
<dbReference type="VEuPathDB" id="FungiDB:ASPVEDRAFT_155547"/>
<dbReference type="Pfam" id="PF00107">
    <property type="entry name" value="ADH_zinc_N"/>
    <property type="match status" value="1"/>
</dbReference>
<dbReference type="PANTHER" id="PTHR43161">
    <property type="entry name" value="SORBITOL DEHYDROGENASE"/>
    <property type="match status" value="1"/>
</dbReference>
<dbReference type="GO" id="GO:0003939">
    <property type="term" value="F:L-iditol 2-dehydrogenase (NAD+) activity"/>
    <property type="evidence" value="ECO:0007669"/>
    <property type="project" value="TreeGrafter"/>
</dbReference>
<dbReference type="GO" id="GO:0016301">
    <property type="term" value="F:kinase activity"/>
    <property type="evidence" value="ECO:0007669"/>
    <property type="project" value="InterPro"/>
</dbReference>
<comment type="similarity">
    <text evidence="2 12">Belongs to the zinc-containing alcohol dehydrogenase family.</text>
</comment>
<protein>
    <recommendedName>
        <fullName evidence="10">D-xylulose reductase</fullName>
        <ecNumber evidence="10">1.1.1.9</ecNumber>
    </recommendedName>
    <alternativeName>
        <fullName evidence="11">Xylitol dehydrogenase A</fullName>
    </alternativeName>
</protein>
<dbReference type="OrthoDB" id="3941538at2759"/>
<evidence type="ECO:0000256" key="11">
    <source>
        <dbReference type="ARBA" id="ARBA00030139"/>
    </source>
</evidence>
<dbReference type="GO" id="GO:0046526">
    <property type="term" value="F:D-xylulose reductase activity"/>
    <property type="evidence" value="ECO:0007669"/>
    <property type="project" value="UniProtKB-EC"/>
</dbReference>
<dbReference type="InterPro" id="IPR027417">
    <property type="entry name" value="P-loop_NTPase"/>
</dbReference>
<evidence type="ECO:0000256" key="7">
    <source>
        <dbReference type="ARBA" id="ARBA00023027"/>
    </source>
</evidence>
<proteinExistence type="inferred from homology"/>
<dbReference type="GeneID" id="63723981"/>
<evidence type="ECO:0000313" key="15">
    <source>
        <dbReference type="Proteomes" id="UP000184073"/>
    </source>
</evidence>
<evidence type="ECO:0000313" key="14">
    <source>
        <dbReference type="EMBL" id="OJJ07773.1"/>
    </source>
</evidence>
<evidence type="ECO:0000256" key="10">
    <source>
        <dbReference type="ARBA" id="ARBA00026119"/>
    </source>
</evidence>
<dbReference type="InterPro" id="IPR013149">
    <property type="entry name" value="ADH-like_C"/>
</dbReference>
<keyword evidence="5 12" id="KW-0862">Zinc</keyword>
<reference evidence="15" key="1">
    <citation type="journal article" date="2017" name="Genome Biol.">
        <title>Comparative genomics reveals high biological diversity and specific adaptations in the industrially and medically important fungal genus Aspergillus.</title>
        <authorList>
            <person name="de Vries R.P."/>
            <person name="Riley R."/>
            <person name="Wiebenga A."/>
            <person name="Aguilar-Osorio G."/>
            <person name="Amillis S."/>
            <person name="Uchima C.A."/>
            <person name="Anderluh G."/>
            <person name="Asadollahi M."/>
            <person name="Askin M."/>
            <person name="Barry K."/>
            <person name="Battaglia E."/>
            <person name="Bayram O."/>
            <person name="Benocci T."/>
            <person name="Braus-Stromeyer S.A."/>
            <person name="Caldana C."/>
            <person name="Canovas D."/>
            <person name="Cerqueira G.C."/>
            <person name="Chen F."/>
            <person name="Chen W."/>
            <person name="Choi C."/>
            <person name="Clum A."/>
            <person name="Dos Santos R.A."/>
            <person name="Damasio A.R."/>
            <person name="Diallinas G."/>
            <person name="Emri T."/>
            <person name="Fekete E."/>
            <person name="Flipphi M."/>
            <person name="Freyberg S."/>
            <person name="Gallo A."/>
            <person name="Gournas C."/>
            <person name="Habgood R."/>
            <person name="Hainaut M."/>
            <person name="Harispe M.L."/>
            <person name="Henrissat B."/>
            <person name="Hilden K.S."/>
            <person name="Hope R."/>
            <person name="Hossain A."/>
            <person name="Karabika E."/>
            <person name="Karaffa L."/>
            <person name="Karanyi Z."/>
            <person name="Krasevec N."/>
            <person name="Kuo A."/>
            <person name="Kusch H."/>
            <person name="LaButti K."/>
            <person name="Lagendijk E.L."/>
            <person name="Lapidus A."/>
            <person name="Levasseur A."/>
            <person name="Lindquist E."/>
            <person name="Lipzen A."/>
            <person name="Logrieco A.F."/>
            <person name="MacCabe A."/>
            <person name="Maekelae M.R."/>
            <person name="Malavazi I."/>
            <person name="Melin P."/>
            <person name="Meyer V."/>
            <person name="Mielnichuk N."/>
            <person name="Miskei M."/>
            <person name="Molnar A.P."/>
            <person name="Mule G."/>
            <person name="Ngan C.Y."/>
            <person name="Orejas M."/>
            <person name="Orosz E."/>
            <person name="Ouedraogo J.P."/>
            <person name="Overkamp K.M."/>
            <person name="Park H.-S."/>
            <person name="Perrone G."/>
            <person name="Piumi F."/>
            <person name="Punt P.J."/>
            <person name="Ram A.F."/>
            <person name="Ramon A."/>
            <person name="Rauscher S."/>
            <person name="Record E."/>
            <person name="Riano-Pachon D.M."/>
            <person name="Robert V."/>
            <person name="Roehrig J."/>
            <person name="Ruller R."/>
            <person name="Salamov A."/>
            <person name="Salih N.S."/>
            <person name="Samson R.A."/>
            <person name="Sandor E."/>
            <person name="Sanguinetti M."/>
            <person name="Schuetze T."/>
            <person name="Sepcic K."/>
            <person name="Shelest E."/>
            <person name="Sherlock G."/>
            <person name="Sophianopoulou V."/>
            <person name="Squina F.M."/>
            <person name="Sun H."/>
            <person name="Susca A."/>
            <person name="Todd R.B."/>
            <person name="Tsang A."/>
            <person name="Unkles S.E."/>
            <person name="van de Wiele N."/>
            <person name="van Rossen-Uffink D."/>
            <person name="Oliveira J.V."/>
            <person name="Vesth T.C."/>
            <person name="Visser J."/>
            <person name="Yu J.-H."/>
            <person name="Zhou M."/>
            <person name="Andersen M.R."/>
            <person name="Archer D.B."/>
            <person name="Baker S.E."/>
            <person name="Benoit I."/>
            <person name="Brakhage A.A."/>
            <person name="Braus G.H."/>
            <person name="Fischer R."/>
            <person name="Frisvad J.C."/>
            <person name="Goldman G.H."/>
            <person name="Houbraken J."/>
            <person name="Oakley B."/>
            <person name="Pocsi I."/>
            <person name="Scazzocchio C."/>
            <person name="Seiboth B."/>
            <person name="vanKuyk P.A."/>
            <person name="Wortman J."/>
            <person name="Dyer P.S."/>
            <person name="Grigoriev I.V."/>
        </authorList>
    </citation>
    <scope>NUCLEOTIDE SEQUENCE [LARGE SCALE GENOMIC DNA]</scope>
    <source>
        <strain evidence="15">CBS 583.65</strain>
    </source>
</reference>
<dbReference type="SUPFAM" id="SSF51735">
    <property type="entry name" value="NAD(P)-binding Rossmann-fold domains"/>
    <property type="match status" value="1"/>
</dbReference>
<dbReference type="InterPro" id="IPR006083">
    <property type="entry name" value="PRK/URK"/>
</dbReference>
<name>A0A1L9Q1Z5_ASPVE</name>
<keyword evidence="15" id="KW-1185">Reference proteome</keyword>
<evidence type="ECO:0000256" key="6">
    <source>
        <dbReference type="ARBA" id="ARBA00023002"/>
    </source>
</evidence>
<dbReference type="CDD" id="cd05285">
    <property type="entry name" value="sorbitol_DH"/>
    <property type="match status" value="1"/>
</dbReference>
<dbReference type="AlphaFoldDB" id="A0A1L9Q1Z5"/>
<comment type="pathway">
    <text evidence="9">Carbohydrate degradation; L-arabinose degradation via L-arabinitol; D-xylulose 5-phosphate from L-arabinose (fungal route): step 4/5.</text>
</comment>
<dbReference type="Proteomes" id="UP000184073">
    <property type="component" value="Unassembled WGS sequence"/>
</dbReference>
<evidence type="ECO:0000256" key="8">
    <source>
        <dbReference type="ARBA" id="ARBA00024843"/>
    </source>
</evidence>
<organism evidence="14 15">
    <name type="scientific">Aspergillus versicolor CBS 583.65</name>
    <dbReference type="NCBI Taxonomy" id="1036611"/>
    <lineage>
        <taxon>Eukaryota</taxon>
        <taxon>Fungi</taxon>
        <taxon>Dikarya</taxon>
        <taxon>Ascomycota</taxon>
        <taxon>Pezizomycotina</taxon>
        <taxon>Eurotiomycetes</taxon>
        <taxon>Eurotiomycetidae</taxon>
        <taxon>Eurotiales</taxon>
        <taxon>Aspergillaceae</taxon>
        <taxon>Aspergillus</taxon>
        <taxon>Aspergillus subgen. Nidulantes</taxon>
    </lineage>
</organism>
<evidence type="ECO:0000256" key="9">
    <source>
        <dbReference type="ARBA" id="ARBA00025713"/>
    </source>
</evidence>
<dbReference type="Pfam" id="PF08240">
    <property type="entry name" value="ADH_N"/>
    <property type="match status" value="1"/>
</dbReference>
<sequence>MESQYTNLAETIIQRASSHSKNRYIVAVAGAPGSGKTTLATAVGAQINRARQVAAEKGETNGSIPKTMVLSMDGFHLPRSALDALPDGEREQAYIRRGAPWTFDVKAFVAFMKSLRKWADGESSSAEKLYAPTFDHATKDPVAAGVAIDSDVGVVIVEGNYTLLDEPEWRDVGQLVDYRVFVDVDLQEARERLARRHVEAGIEGCLEDGFARVDKNDYLNGLMVKEKLGKVELVETNPSFVLRAVKDVAFEDRDVPPLKDPWDVRVQIAQTGICGSDVHYWQRGRIGDFILESPIVLGHESSGVIAEVGSAVKNLKVGQKVAVEPGVPCRHCDYCRSGSYNLCPDTVFAATPPHDGTLSKYYITQADFCYPIPYHMDLEEGAMVEPVAVAAQITKVGNVRPNQTVVVFGCGPIGLLCQAVSKAYAAKKVIGIDISQSRLDFAQSFGADGVFLPPARPEGVEETEWSEKVAKLIKDKFNLGEGPDVVLEATGAQSCIQTGIHLTKKGGTYVQAGMGKENVVFPITTACIRDLTIRGSIRYSTGCYPVAVDLIASGKIDVKKLITNRFTFEQTEEAFELVRQGKESVIKVVIHGYQDKQ</sequence>
<accession>A0A1L9Q1Z5</accession>
<dbReference type="SUPFAM" id="SSF52540">
    <property type="entry name" value="P-loop containing nucleoside triphosphate hydrolases"/>
    <property type="match status" value="1"/>
</dbReference>
<keyword evidence="3" id="KW-0119">Carbohydrate metabolism</keyword>
<dbReference type="PROSITE" id="PS00059">
    <property type="entry name" value="ADH_ZINC"/>
    <property type="match status" value="1"/>
</dbReference>
<dbReference type="GO" id="GO:0042732">
    <property type="term" value="P:D-xylose metabolic process"/>
    <property type="evidence" value="ECO:0007669"/>
    <property type="project" value="UniProtKB-KW"/>
</dbReference>
<dbReference type="STRING" id="1036611.A0A1L9Q1Z5"/>
<dbReference type="EC" id="1.1.1.9" evidence="10"/>
<dbReference type="UniPathway" id="UPA00146">
    <property type="reaction ID" value="UER00577"/>
</dbReference>
<dbReference type="FunFam" id="3.40.50.720:FF:000068">
    <property type="entry name" value="Sorbitol dehydrogenase"/>
    <property type="match status" value="1"/>
</dbReference>
<evidence type="ECO:0000256" key="1">
    <source>
        <dbReference type="ARBA" id="ARBA00001947"/>
    </source>
</evidence>
<dbReference type="GO" id="GO:0006062">
    <property type="term" value="P:sorbitol catabolic process"/>
    <property type="evidence" value="ECO:0007669"/>
    <property type="project" value="TreeGrafter"/>
</dbReference>
<dbReference type="InterPro" id="IPR045306">
    <property type="entry name" value="SDH-like"/>
</dbReference>
<comment type="cofactor">
    <cofactor evidence="1 12">
        <name>Zn(2+)</name>
        <dbReference type="ChEBI" id="CHEBI:29105"/>
    </cofactor>
</comment>
<dbReference type="InterPro" id="IPR020843">
    <property type="entry name" value="ER"/>
</dbReference>
<dbReference type="Gene3D" id="3.90.180.10">
    <property type="entry name" value="Medium-chain alcohol dehydrogenases, catalytic domain"/>
    <property type="match status" value="1"/>
</dbReference>
<dbReference type="PANTHER" id="PTHR43161:SF9">
    <property type="entry name" value="SORBITOL DEHYDROGENASE"/>
    <property type="match status" value="1"/>
</dbReference>
<evidence type="ECO:0000256" key="3">
    <source>
        <dbReference type="ARBA" id="ARBA00022629"/>
    </source>
</evidence>
<feature type="domain" description="Enoyl reductase (ER)" evidence="13">
    <location>
        <begin position="243"/>
        <end position="590"/>
    </location>
</feature>
<dbReference type="Gene3D" id="3.40.50.720">
    <property type="entry name" value="NAD(P)-binding Rossmann-like Domain"/>
    <property type="match status" value="1"/>
</dbReference>
<dbReference type="Pfam" id="PF00485">
    <property type="entry name" value="PRK"/>
    <property type="match status" value="1"/>
</dbReference>
<evidence type="ECO:0000256" key="2">
    <source>
        <dbReference type="ARBA" id="ARBA00008072"/>
    </source>
</evidence>
<evidence type="ECO:0000256" key="12">
    <source>
        <dbReference type="RuleBase" id="RU361277"/>
    </source>
</evidence>
<comment type="function">
    <text evidence="8">Xylitol dehydrogenase which catalyzes the conversion of xylitol to D-xylulose. Xylose is a major component of hemicelluloses such as xylan. Most fungi utilize D-xylose via three enzymatic reactions, xylose reductase (XR), xylitol dehydrogenase (XDH), and xylulokinase, to form xylulose 5-phosphate, which enters pentose phosphate pathway.</text>
</comment>
<dbReference type="InterPro" id="IPR002328">
    <property type="entry name" value="ADH_Zn_CS"/>
</dbReference>
<keyword evidence="4 12" id="KW-0479">Metal-binding</keyword>
<keyword evidence="7" id="KW-0520">NAD</keyword>
<dbReference type="InterPro" id="IPR011032">
    <property type="entry name" value="GroES-like_sf"/>
</dbReference>
<evidence type="ECO:0000259" key="13">
    <source>
        <dbReference type="SMART" id="SM00829"/>
    </source>
</evidence>
<dbReference type="InterPro" id="IPR013154">
    <property type="entry name" value="ADH-like_N"/>
</dbReference>
<evidence type="ECO:0000256" key="4">
    <source>
        <dbReference type="ARBA" id="ARBA00022723"/>
    </source>
</evidence>
<keyword evidence="3" id="KW-0859">Xylose metabolism</keyword>